<proteinExistence type="predicted"/>
<organism evidence="1 2">
    <name type="scientific">Canavalia gladiata</name>
    <name type="common">Sword bean</name>
    <name type="synonym">Dolichos gladiatus</name>
    <dbReference type="NCBI Taxonomy" id="3824"/>
    <lineage>
        <taxon>Eukaryota</taxon>
        <taxon>Viridiplantae</taxon>
        <taxon>Streptophyta</taxon>
        <taxon>Embryophyta</taxon>
        <taxon>Tracheophyta</taxon>
        <taxon>Spermatophyta</taxon>
        <taxon>Magnoliopsida</taxon>
        <taxon>eudicotyledons</taxon>
        <taxon>Gunneridae</taxon>
        <taxon>Pentapetalae</taxon>
        <taxon>rosids</taxon>
        <taxon>fabids</taxon>
        <taxon>Fabales</taxon>
        <taxon>Fabaceae</taxon>
        <taxon>Papilionoideae</taxon>
        <taxon>50 kb inversion clade</taxon>
        <taxon>NPAAA clade</taxon>
        <taxon>indigoferoid/millettioid clade</taxon>
        <taxon>Phaseoleae</taxon>
        <taxon>Canavalia</taxon>
    </lineage>
</organism>
<dbReference type="EMBL" id="JAYMYQ010000009">
    <property type="protein sequence ID" value="KAK7313287.1"/>
    <property type="molecule type" value="Genomic_DNA"/>
</dbReference>
<sequence>MSGPLQTNVRLRLHHRHNAKWASPCSVRVAFLVPSFRANSDVEQSLMTRTLVSHEQAGITWSSPRASSKIVSALVASYVPHMCRTRAQATLVFDVIQNLHGCLRGHYSPGLILGQQYSKLSLGYLGSLISGSMLSDSYGAAPEQILISLT</sequence>
<accession>A0AAN9K9B5</accession>
<name>A0AAN9K9B5_CANGL</name>
<evidence type="ECO:0000313" key="1">
    <source>
        <dbReference type="EMBL" id="KAK7313287.1"/>
    </source>
</evidence>
<protein>
    <submittedName>
        <fullName evidence="1">Uncharacterized protein</fullName>
    </submittedName>
</protein>
<evidence type="ECO:0000313" key="2">
    <source>
        <dbReference type="Proteomes" id="UP001367508"/>
    </source>
</evidence>
<comment type="caution">
    <text evidence="1">The sequence shown here is derived from an EMBL/GenBank/DDBJ whole genome shotgun (WGS) entry which is preliminary data.</text>
</comment>
<dbReference type="AlphaFoldDB" id="A0AAN9K9B5"/>
<keyword evidence="2" id="KW-1185">Reference proteome</keyword>
<reference evidence="1 2" key="1">
    <citation type="submission" date="2024-01" db="EMBL/GenBank/DDBJ databases">
        <title>The genomes of 5 underutilized Papilionoideae crops provide insights into root nodulation and disease resistanc.</title>
        <authorList>
            <person name="Jiang F."/>
        </authorList>
    </citation>
    <scope>NUCLEOTIDE SEQUENCE [LARGE SCALE GENOMIC DNA]</scope>
    <source>
        <strain evidence="1">LVBAO_FW01</strain>
        <tissue evidence="1">Leaves</tissue>
    </source>
</reference>
<dbReference type="Proteomes" id="UP001367508">
    <property type="component" value="Unassembled WGS sequence"/>
</dbReference>
<gene>
    <name evidence="1" type="ORF">VNO77_37937</name>
</gene>